<accession>A0AAV4EXH7</accession>
<dbReference type="EMBL" id="BMAT01003935">
    <property type="protein sequence ID" value="GFR65148.1"/>
    <property type="molecule type" value="Genomic_DNA"/>
</dbReference>
<keyword evidence="1" id="KW-0472">Membrane</keyword>
<name>A0AAV4EXH7_9GAST</name>
<keyword evidence="3" id="KW-1185">Reference proteome</keyword>
<feature type="transmembrane region" description="Helical" evidence="1">
    <location>
        <begin position="303"/>
        <end position="327"/>
    </location>
</feature>
<organism evidence="2 3">
    <name type="scientific">Elysia marginata</name>
    <dbReference type="NCBI Taxonomy" id="1093978"/>
    <lineage>
        <taxon>Eukaryota</taxon>
        <taxon>Metazoa</taxon>
        <taxon>Spiralia</taxon>
        <taxon>Lophotrochozoa</taxon>
        <taxon>Mollusca</taxon>
        <taxon>Gastropoda</taxon>
        <taxon>Heterobranchia</taxon>
        <taxon>Euthyneura</taxon>
        <taxon>Panpulmonata</taxon>
        <taxon>Sacoglossa</taxon>
        <taxon>Placobranchoidea</taxon>
        <taxon>Plakobranchidae</taxon>
        <taxon>Elysia</taxon>
    </lineage>
</organism>
<proteinExistence type="predicted"/>
<feature type="transmembrane region" description="Helical" evidence="1">
    <location>
        <begin position="164"/>
        <end position="184"/>
    </location>
</feature>
<gene>
    <name evidence="2" type="ORF">ElyMa_001941100</name>
</gene>
<reference evidence="2 3" key="1">
    <citation type="journal article" date="2021" name="Elife">
        <title>Chloroplast acquisition without the gene transfer in kleptoplastic sea slugs, Plakobranchus ocellatus.</title>
        <authorList>
            <person name="Maeda T."/>
            <person name="Takahashi S."/>
            <person name="Yoshida T."/>
            <person name="Shimamura S."/>
            <person name="Takaki Y."/>
            <person name="Nagai Y."/>
            <person name="Toyoda A."/>
            <person name="Suzuki Y."/>
            <person name="Arimoto A."/>
            <person name="Ishii H."/>
            <person name="Satoh N."/>
            <person name="Nishiyama T."/>
            <person name="Hasebe M."/>
            <person name="Maruyama T."/>
            <person name="Minagawa J."/>
            <person name="Obokata J."/>
            <person name="Shigenobu S."/>
        </authorList>
    </citation>
    <scope>NUCLEOTIDE SEQUENCE [LARGE SCALE GENOMIC DNA]</scope>
</reference>
<dbReference type="Proteomes" id="UP000762676">
    <property type="component" value="Unassembled WGS sequence"/>
</dbReference>
<evidence type="ECO:0000256" key="1">
    <source>
        <dbReference type="SAM" id="Phobius"/>
    </source>
</evidence>
<comment type="caution">
    <text evidence="2">The sequence shown here is derived from an EMBL/GenBank/DDBJ whole genome shotgun (WGS) entry which is preliminary data.</text>
</comment>
<protein>
    <submittedName>
        <fullName evidence="2">Uncharacterized protein</fullName>
    </submittedName>
</protein>
<keyword evidence="1" id="KW-0812">Transmembrane</keyword>
<sequence>MLTPLFAAVKGPKSLLEVTSHESEALGYQTVQSFQAGSEKVTDVPTQEQKLFRWLPRPVTRAPEKPTRPVAREMISSAHQTPLTLWTTAVSSSSSSSTSFSIASSSLHSSLFSCFTSSSSYSSPSLISSFLPLFVSLSCLFLPHRGSGSSKSKRCPSHSSPFKLLNSYCAFSFLVFTLTTAGAFPADYQNKSKISGMIDRHSNGVSLVLYRNISISTAGVSGSENSSTPSSGLLNSYQGDQPHVTIGSSYQGDQPPRRTTKSKEFHRINQLTQGRVFYLRASNDQYIQVYNRKVTGTFVYQPVLVDAAAAAVVTAAVIVVAIVVVVLEAVVVVIVIIVVAILVVAIIVVVVAVVVVVVVVVV</sequence>
<evidence type="ECO:0000313" key="2">
    <source>
        <dbReference type="EMBL" id="GFR65148.1"/>
    </source>
</evidence>
<evidence type="ECO:0000313" key="3">
    <source>
        <dbReference type="Proteomes" id="UP000762676"/>
    </source>
</evidence>
<keyword evidence="1" id="KW-1133">Transmembrane helix</keyword>
<dbReference type="AlphaFoldDB" id="A0AAV4EXH7"/>
<feature type="transmembrane region" description="Helical" evidence="1">
    <location>
        <begin position="333"/>
        <end position="361"/>
    </location>
</feature>
<feature type="transmembrane region" description="Helical" evidence="1">
    <location>
        <begin position="126"/>
        <end position="144"/>
    </location>
</feature>